<dbReference type="SUPFAM" id="SSF53448">
    <property type="entry name" value="Nucleotide-diphospho-sugar transferases"/>
    <property type="match status" value="1"/>
</dbReference>
<dbReference type="PANTHER" id="PTHR48090:SF1">
    <property type="entry name" value="PROPHAGE BACTOPRENOL GLUCOSYL TRANSFERASE HOMOLOG"/>
    <property type="match status" value="1"/>
</dbReference>
<keyword evidence="10" id="KW-1185">Reference proteome</keyword>
<evidence type="ECO:0000256" key="5">
    <source>
        <dbReference type="ARBA" id="ARBA00022989"/>
    </source>
</evidence>
<dbReference type="GO" id="GO:0016757">
    <property type="term" value="F:glycosyltransferase activity"/>
    <property type="evidence" value="ECO:0007669"/>
    <property type="project" value="UniProtKB-KW"/>
</dbReference>
<keyword evidence="5 7" id="KW-1133">Transmembrane helix</keyword>
<dbReference type="EMBL" id="LWQU01000104">
    <property type="protein sequence ID" value="OAN54980.1"/>
    <property type="molecule type" value="Genomic_DNA"/>
</dbReference>
<dbReference type="AlphaFoldDB" id="A0A178MVY6"/>
<dbReference type="InterPro" id="IPR029044">
    <property type="entry name" value="Nucleotide-diphossugar_trans"/>
</dbReference>
<name>A0A178MVY6_9PROT</name>
<evidence type="ECO:0000256" key="6">
    <source>
        <dbReference type="ARBA" id="ARBA00023136"/>
    </source>
</evidence>
<dbReference type="RefSeq" id="WP_172822191.1">
    <property type="nucleotide sequence ID" value="NZ_LWQU01000104.1"/>
</dbReference>
<evidence type="ECO:0000256" key="7">
    <source>
        <dbReference type="SAM" id="Phobius"/>
    </source>
</evidence>
<organism evidence="9 10">
    <name type="scientific">Magnetospirillum moscoviense</name>
    <dbReference type="NCBI Taxonomy" id="1437059"/>
    <lineage>
        <taxon>Bacteria</taxon>
        <taxon>Pseudomonadati</taxon>
        <taxon>Pseudomonadota</taxon>
        <taxon>Alphaproteobacteria</taxon>
        <taxon>Rhodospirillales</taxon>
        <taxon>Rhodospirillaceae</taxon>
        <taxon>Magnetospirillum</taxon>
    </lineage>
</organism>
<protein>
    <recommendedName>
        <fullName evidence="8">Glycosyltransferase 2-like domain-containing protein</fullName>
    </recommendedName>
</protein>
<dbReference type="Pfam" id="PF00535">
    <property type="entry name" value="Glycos_transf_2"/>
    <property type="match status" value="1"/>
</dbReference>
<comment type="caution">
    <text evidence="9">The sequence shown here is derived from an EMBL/GenBank/DDBJ whole genome shotgun (WGS) entry which is preliminary data.</text>
</comment>
<feature type="domain" description="Glycosyltransferase 2-like" evidence="8">
    <location>
        <begin position="6"/>
        <end position="169"/>
    </location>
</feature>
<reference evidence="9 10" key="1">
    <citation type="submission" date="2016-04" db="EMBL/GenBank/DDBJ databases">
        <title>Draft genome sequence of freshwater magnetotactic bacteria Magnetospirillum marisnigri SP-1 and Magnetospirillum moscoviense BB-1.</title>
        <authorList>
            <person name="Koziaeva V."/>
            <person name="Dziuba M.V."/>
            <person name="Ivanov T.M."/>
            <person name="Kuznetsov B."/>
            <person name="Grouzdev D.S."/>
        </authorList>
    </citation>
    <scope>NUCLEOTIDE SEQUENCE [LARGE SCALE GENOMIC DNA]</scope>
    <source>
        <strain evidence="9 10">BB-1</strain>
    </source>
</reference>
<evidence type="ECO:0000256" key="4">
    <source>
        <dbReference type="ARBA" id="ARBA00022692"/>
    </source>
</evidence>
<sequence>MDTLISVVFSFRNEESNIPVAVTRTRDAIQAAGCDYELIFVDDDSSDSSATVLAGFHAADPRIKVVTMSRRFGVSECVLAGMAVARGDAVVYLDTDLQDPPELISEMIARWRDGADIVHTVRSHRLGEHPAKMWLTRQAYRLIQWASTINLPINAGDFKLLSRRAVDQLLALPESDPYLRGLVSWIGFPQAFVTYERQARHAGETHFPIFSRNPWKTAVNGFISFSFTPLYAILATGLTGLAIGVPLLLAGLMGLVFGGSGGLAVGALALLAWASLMAAIGLVGLYIVRIYKDVRGRPRYVVRSTLGIDGQPAPKG</sequence>
<evidence type="ECO:0000259" key="8">
    <source>
        <dbReference type="Pfam" id="PF00535"/>
    </source>
</evidence>
<dbReference type="PANTHER" id="PTHR48090">
    <property type="entry name" value="UNDECAPRENYL-PHOSPHATE 4-DEOXY-4-FORMAMIDO-L-ARABINOSE TRANSFERASE-RELATED"/>
    <property type="match status" value="1"/>
</dbReference>
<evidence type="ECO:0000256" key="1">
    <source>
        <dbReference type="ARBA" id="ARBA00004141"/>
    </source>
</evidence>
<dbReference type="Proteomes" id="UP000078543">
    <property type="component" value="Unassembled WGS sequence"/>
</dbReference>
<keyword evidence="4 7" id="KW-0812">Transmembrane</keyword>
<evidence type="ECO:0000256" key="2">
    <source>
        <dbReference type="ARBA" id="ARBA00022676"/>
    </source>
</evidence>
<dbReference type="InterPro" id="IPR001173">
    <property type="entry name" value="Glyco_trans_2-like"/>
</dbReference>
<keyword evidence="6 7" id="KW-0472">Membrane</keyword>
<evidence type="ECO:0000313" key="9">
    <source>
        <dbReference type="EMBL" id="OAN54980.1"/>
    </source>
</evidence>
<feature type="transmembrane region" description="Helical" evidence="7">
    <location>
        <begin position="263"/>
        <end position="288"/>
    </location>
</feature>
<feature type="transmembrane region" description="Helical" evidence="7">
    <location>
        <begin position="230"/>
        <end position="257"/>
    </location>
</feature>
<gene>
    <name evidence="9" type="ORF">A6A05_00005</name>
</gene>
<proteinExistence type="predicted"/>
<dbReference type="Gene3D" id="3.90.550.10">
    <property type="entry name" value="Spore Coat Polysaccharide Biosynthesis Protein SpsA, Chain A"/>
    <property type="match status" value="1"/>
</dbReference>
<dbReference type="GO" id="GO:0005886">
    <property type="term" value="C:plasma membrane"/>
    <property type="evidence" value="ECO:0007669"/>
    <property type="project" value="TreeGrafter"/>
</dbReference>
<keyword evidence="2" id="KW-0328">Glycosyltransferase</keyword>
<dbReference type="CDD" id="cd04187">
    <property type="entry name" value="DPM1_like_bac"/>
    <property type="match status" value="1"/>
</dbReference>
<dbReference type="STRING" id="1437059.A6A05_00005"/>
<comment type="subcellular location">
    <subcellularLocation>
        <location evidence="1">Membrane</location>
        <topology evidence="1">Multi-pass membrane protein</topology>
    </subcellularLocation>
</comment>
<keyword evidence="3" id="KW-0808">Transferase</keyword>
<accession>A0A178MVY6</accession>
<evidence type="ECO:0000256" key="3">
    <source>
        <dbReference type="ARBA" id="ARBA00022679"/>
    </source>
</evidence>
<dbReference type="InterPro" id="IPR050256">
    <property type="entry name" value="Glycosyltransferase_2"/>
</dbReference>
<evidence type="ECO:0000313" key="10">
    <source>
        <dbReference type="Proteomes" id="UP000078543"/>
    </source>
</evidence>